<dbReference type="EMBL" id="JBHFFA010000004">
    <property type="protein sequence ID" value="KAL2630544.1"/>
    <property type="molecule type" value="Genomic_DNA"/>
</dbReference>
<name>A0ABD1YIC5_9MARC</name>
<proteinExistence type="predicted"/>
<evidence type="ECO:0000313" key="2">
    <source>
        <dbReference type="Proteomes" id="UP001605036"/>
    </source>
</evidence>
<reference evidence="1 2" key="1">
    <citation type="submission" date="2024-09" db="EMBL/GenBank/DDBJ databases">
        <title>Chromosome-scale assembly of Riccia fluitans.</title>
        <authorList>
            <person name="Paukszto L."/>
            <person name="Sawicki J."/>
            <person name="Karawczyk K."/>
            <person name="Piernik-Szablinska J."/>
            <person name="Szczecinska M."/>
            <person name="Mazdziarz M."/>
        </authorList>
    </citation>
    <scope>NUCLEOTIDE SEQUENCE [LARGE SCALE GENOMIC DNA]</scope>
    <source>
        <strain evidence="1">Rf_01</strain>
        <tissue evidence="1">Aerial parts of the thallus</tissue>
    </source>
</reference>
<accession>A0ABD1YIC5</accession>
<gene>
    <name evidence="1" type="ORF">R1flu_015230</name>
</gene>
<dbReference type="Proteomes" id="UP001605036">
    <property type="component" value="Unassembled WGS sequence"/>
</dbReference>
<dbReference type="AlphaFoldDB" id="A0ABD1YIC5"/>
<protein>
    <recommendedName>
        <fullName evidence="3">Superoxide dismutase</fullName>
    </recommendedName>
</protein>
<keyword evidence="2" id="KW-1185">Reference proteome</keyword>
<comment type="caution">
    <text evidence="1">The sequence shown here is derived from an EMBL/GenBank/DDBJ whole genome shotgun (WGS) entry which is preliminary data.</text>
</comment>
<evidence type="ECO:0008006" key="3">
    <source>
        <dbReference type="Google" id="ProtNLM"/>
    </source>
</evidence>
<evidence type="ECO:0000313" key="1">
    <source>
        <dbReference type="EMBL" id="KAL2630544.1"/>
    </source>
</evidence>
<sequence>MPRMPELGQQFPKILGQQDPAEKVPPLVAAFESYFLLNCTYGVYPECCIRSRIKAEKESACPSRSLSVDHSCPQHVHLLRDPGFHRENSPTTEVGHTLLLTPSASVGFEGIRYYRMRYGDKNGPRIADKNGPHIACGSIFPVTLGKMQE</sequence>
<organism evidence="1 2">
    <name type="scientific">Riccia fluitans</name>
    <dbReference type="NCBI Taxonomy" id="41844"/>
    <lineage>
        <taxon>Eukaryota</taxon>
        <taxon>Viridiplantae</taxon>
        <taxon>Streptophyta</taxon>
        <taxon>Embryophyta</taxon>
        <taxon>Marchantiophyta</taxon>
        <taxon>Marchantiopsida</taxon>
        <taxon>Marchantiidae</taxon>
        <taxon>Marchantiales</taxon>
        <taxon>Ricciaceae</taxon>
        <taxon>Riccia</taxon>
    </lineage>
</organism>